<evidence type="ECO:0000313" key="2">
    <source>
        <dbReference type="Proteomes" id="UP000008731"/>
    </source>
</evidence>
<dbReference type="Pfam" id="PF10127">
    <property type="entry name" value="RlaP"/>
    <property type="match status" value="1"/>
</dbReference>
<name>E5EPR5_9CAUD</name>
<keyword evidence="2" id="KW-1185">Reference proteome</keyword>
<dbReference type="InterPro" id="IPR018775">
    <property type="entry name" value="RlaP"/>
</dbReference>
<dbReference type="Proteomes" id="UP000008731">
    <property type="component" value="Segment"/>
</dbReference>
<proteinExistence type="predicted"/>
<protein>
    <submittedName>
        <fullName evidence="1">Uncharacterized protein nrdC.11</fullName>
    </submittedName>
</protein>
<dbReference type="RefSeq" id="YP_004010268.1">
    <property type="nucleotide sequence ID" value="NC_014663.1"/>
</dbReference>
<evidence type="ECO:0000313" key="1">
    <source>
        <dbReference type="EMBL" id="ADG60031.1"/>
    </source>
</evidence>
<dbReference type="OrthoDB" id="5415at10239"/>
<sequence>MKERLIMKAYFGSTLYGTNTPQSDLDIKGLYIPSSRDILLGKGATHYTHNTSDKNQKNTSDDIDLEMFSLQSFIGLATKGETIALDMIHTPSSMIVDYDFMEPWDFIYQNRSKFYTTDMKAYLGYVKRQAAKYGTKGTRMAALRQVWDAIKHFAEFAAVEEDTSYRPRASLRPTRVIEFKGRLPVNEFCKFSTCPKTGNEFYEVMGSKHQLTIRMSELKDKIRSEWEKYGERARLAEKNEGVDWKAMHHAIRGGLQLKEIYDTGDLQYPLKDAEFLKQIKAGVIDFKEVSSILEDLISDVDIAAAAASKNGMPSKVDTDFWDTFVLQVYHQQVVGA</sequence>
<dbReference type="EMBL" id="HM004124">
    <property type="protein sequence ID" value="ADG60031.1"/>
    <property type="molecule type" value="Genomic_DNA"/>
</dbReference>
<dbReference type="PANTHER" id="PTHR34817">
    <property type="entry name" value="NUCLEOTIDYLTRANSFERASE"/>
    <property type="match status" value="1"/>
</dbReference>
<reference evidence="1 2" key="1">
    <citation type="journal article" date="2010" name="Virol. J.">
        <title>Genomes of the T4-related bacteriophages as windows on microbial genome evolution.</title>
        <authorList>
            <person name="Petrov V.M."/>
            <person name="Ratnayaka S."/>
            <person name="Nolan J.M."/>
            <person name="Miller E.S."/>
            <person name="Karam J.D."/>
        </authorList>
    </citation>
    <scope>NUCLEOTIDE SEQUENCE [LARGE SCALE GENOMIC DNA]</scope>
</reference>
<dbReference type="KEGG" id="vg:9926565"/>
<accession>E5EPR5</accession>
<gene>
    <name evidence="1" type="primary">nrdC.11</name>
    <name evidence="1" type="ORF">Acj9p131</name>
</gene>
<dbReference type="PANTHER" id="PTHR34817:SF1">
    <property type="entry name" value="NUCLEOTIDYLTRANSFERASE"/>
    <property type="match status" value="1"/>
</dbReference>
<dbReference type="GeneID" id="9926565"/>
<organism evidence="1 2">
    <name type="scientific">Acinetobacter phage Acj9</name>
    <dbReference type="NCBI Taxonomy" id="760939"/>
    <lineage>
        <taxon>Viruses</taxon>
        <taxon>Duplodnaviria</taxon>
        <taxon>Heunggongvirae</taxon>
        <taxon>Uroviricota</taxon>
        <taxon>Caudoviricetes</taxon>
        <taxon>Pantevenvirales</taxon>
        <taxon>Straboviridae</taxon>
        <taxon>Twarogvirinae</taxon>
        <taxon>Acajnonavirus</taxon>
        <taxon>Acajnonavirus acj9</taxon>
    </lineage>
</organism>